<feature type="transmembrane region" description="Helical" evidence="1">
    <location>
        <begin position="37"/>
        <end position="57"/>
    </location>
</feature>
<dbReference type="EMBL" id="FUXL01000013">
    <property type="protein sequence ID" value="SKA30938.1"/>
    <property type="molecule type" value="Genomic_DNA"/>
</dbReference>
<evidence type="ECO:0000313" key="4">
    <source>
        <dbReference type="Proteomes" id="UP000190135"/>
    </source>
</evidence>
<accession>A0A1T4SST4</accession>
<evidence type="ECO:0000256" key="2">
    <source>
        <dbReference type="SAM" id="SignalP"/>
    </source>
</evidence>
<dbReference type="Proteomes" id="UP000190135">
    <property type="component" value="Unassembled WGS sequence"/>
</dbReference>
<reference evidence="3 4" key="1">
    <citation type="submission" date="2017-02" db="EMBL/GenBank/DDBJ databases">
        <authorList>
            <person name="Peterson S.W."/>
        </authorList>
    </citation>
    <scope>NUCLEOTIDE SEQUENCE [LARGE SCALE GENOMIC DNA]</scope>
    <source>
        <strain evidence="3 4">USBA 369</strain>
    </source>
</reference>
<dbReference type="AlphaFoldDB" id="A0A1T4SST4"/>
<feature type="chain" id="PRO_5012278574" description="Bacteriophage holin of superfamily 6 (Holin_LLH)" evidence="2">
    <location>
        <begin position="22"/>
        <end position="155"/>
    </location>
</feature>
<keyword evidence="4" id="KW-1185">Reference proteome</keyword>
<keyword evidence="1" id="KW-0812">Transmembrane</keyword>
<keyword evidence="1" id="KW-0472">Membrane</keyword>
<proteinExistence type="predicted"/>
<dbReference type="OrthoDB" id="8232303at2"/>
<evidence type="ECO:0000256" key="1">
    <source>
        <dbReference type="SAM" id="Phobius"/>
    </source>
</evidence>
<protein>
    <recommendedName>
        <fullName evidence="5">Bacteriophage holin of superfamily 6 (Holin_LLH)</fullName>
    </recommendedName>
</protein>
<evidence type="ECO:0008006" key="5">
    <source>
        <dbReference type="Google" id="ProtNLM"/>
    </source>
</evidence>
<evidence type="ECO:0000313" key="3">
    <source>
        <dbReference type="EMBL" id="SKA30938.1"/>
    </source>
</evidence>
<feature type="signal peptide" evidence="2">
    <location>
        <begin position="1"/>
        <end position="21"/>
    </location>
</feature>
<keyword evidence="2" id="KW-0732">Signal</keyword>
<gene>
    <name evidence="3" type="ORF">SAMN05428963_11388</name>
</gene>
<keyword evidence="1" id="KW-1133">Transmembrane helix</keyword>
<organism evidence="3 4">
    <name type="scientific">Consotaella salsifontis</name>
    <dbReference type="NCBI Taxonomy" id="1365950"/>
    <lineage>
        <taxon>Bacteria</taxon>
        <taxon>Pseudomonadati</taxon>
        <taxon>Pseudomonadota</taxon>
        <taxon>Alphaproteobacteria</taxon>
        <taxon>Hyphomicrobiales</taxon>
        <taxon>Aurantimonadaceae</taxon>
        <taxon>Consotaella</taxon>
    </lineage>
</organism>
<name>A0A1T4SST4_9HYPH</name>
<dbReference type="RefSeq" id="WP_078709584.1">
    <property type="nucleotide sequence ID" value="NZ_FUXL01000013.1"/>
</dbReference>
<sequence>MLRIFAAAIAALCLISGTAYAAEAITDTAVSLPVGEWVGDVAALLLAISGSVIMWAFRHLPSSIVQVLKTMQAEQLLGKALAYGINATAGAAKGKTLTVDVGNAVVAQAARYAVNHGPTWLINWMGGMDAIAEKIIARLDVEEAAAASGDALKTI</sequence>
<dbReference type="STRING" id="1365950.SAMN05428963_11388"/>